<keyword evidence="4 8" id="KW-0689">Ribosomal protein</keyword>
<dbReference type="InterPro" id="IPR035980">
    <property type="entry name" value="Ribosomal_bS6_sf"/>
</dbReference>
<dbReference type="PROSITE" id="PS01048">
    <property type="entry name" value="RIBOSOMAL_S6"/>
    <property type="match status" value="1"/>
</dbReference>
<comment type="function">
    <text evidence="6 8">Binds together with bS18 to 16S ribosomal RNA.</text>
</comment>
<evidence type="ECO:0000256" key="4">
    <source>
        <dbReference type="ARBA" id="ARBA00022980"/>
    </source>
</evidence>
<protein>
    <recommendedName>
        <fullName evidence="7 8">Small ribosomal subunit protein bS6</fullName>
    </recommendedName>
</protein>
<evidence type="ECO:0000256" key="5">
    <source>
        <dbReference type="ARBA" id="ARBA00023274"/>
    </source>
</evidence>
<dbReference type="InterPro" id="IPR000529">
    <property type="entry name" value="Ribosomal_bS6"/>
</dbReference>
<proteinExistence type="inferred from homology"/>
<dbReference type="Pfam" id="PF01250">
    <property type="entry name" value="Ribosomal_S6"/>
    <property type="match status" value="1"/>
</dbReference>
<dbReference type="OrthoDB" id="9812702at2"/>
<dbReference type="PANTHER" id="PTHR21011">
    <property type="entry name" value="MITOCHONDRIAL 28S RIBOSOMAL PROTEIN S6"/>
    <property type="match status" value="1"/>
</dbReference>
<dbReference type="GO" id="GO:0070181">
    <property type="term" value="F:small ribosomal subunit rRNA binding"/>
    <property type="evidence" value="ECO:0007669"/>
    <property type="project" value="TreeGrafter"/>
</dbReference>
<evidence type="ECO:0000256" key="3">
    <source>
        <dbReference type="ARBA" id="ARBA00022884"/>
    </source>
</evidence>
<dbReference type="CDD" id="cd00473">
    <property type="entry name" value="bS6"/>
    <property type="match status" value="1"/>
</dbReference>
<dbReference type="PANTHER" id="PTHR21011:SF1">
    <property type="entry name" value="SMALL RIBOSOMAL SUBUNIT PROTEIN BS6M"/>
    <property type="match status" value="1"/>
</dbReference>
<evidence type="ECO:0000313" key="10">
    <source>
        <dbReference type="EMBL" id="PSM52532.1"/>
    </source>
</evidence>
<sequence length="148" mass="17344">MKHYEVLFIAKPTLTEDETNKQVDFVKEVITKNGGEIASVQEMGTRRLAYPIKKYERGTYFVVYFIAPTALIAELVRNIRNNENIIRFLTVKYENKKEVAAWDKLSKGIKFSPERRERRAPRENRVQETSKEEKNEEASKEVENTEEA</sequence>
<evidence type="ECO:0000256" key="2">
    <source>
        <dbReference type="ARBA" id="ARBA00022730"/>
    </source>
</evidence>
<dbReference type="GO" id="GO:0022627">
    <property type="term" value="C:cytosolic small ribosomal subunit"/>
    <property type="evidence" value="ECO:0007669"/>
    <property type="project" value="TreeGrafter"/>
</dbReference>
<keyword evidence="11" id="KW-1185">Reference proteome</keyword>
<accession>A0A2P8R207</accession>
<keyword evidence="2 8" id="KW-0699">rRNA-binding</keyword>
<dbReference type="Proteomes" id="UP000240535">
    <property type="component" value="Unassembled WGS sequence"/>
</dbReference>
<dbReference type="HAMAP" id="MF_00360">
    <property type="entry name" value="Ribosomal_bS6"/>
    <property type="match status" value="1"/>
</dbReference>
<gene>
    <name evidence="8" type="primary">rpsF</name>
    <name evidence="10" type="ORF">CQ405_02050</name>
</gene>
<evidence type="ECO:0000256" key="8">
    <source>
        <dbReference type="HAMAP-Rule" id="MF_00360"/>
    </source>
</evidence>
<keyword evidence="5 8" id="KW-0687">Ribonucleoprotein</keyword>
<reference evidence="11" key="1">
    <citation type="submission" date="2017-10" db="EMBL/GenBank/DDBJ databases">
        <title>Campylobacter species from seals.</title>
        <authorList>
            <person name="Gilbert M.J."/>
            <person name="Zomer A.L."/>
            <person name="Timmerman A.J."/>
            <person name="Duim B."/>
            <person name="Wagenaar J.A."/>
        </authorList>
    </citation>
    <scope>NUCLEOTIDE SEQUENCE [LARGE SCALE GENOMIC DNA]</scope>
    <source>
        <strain evidence="11">17S00004-5</strain>
    </source>
</reference>
<evidence type="ECO:0000256" key="6">
    <source>
        <dbReference type="ARBA" id="ARBA00035104"/>
    </source>
</evidence>
<name>A0A2P8R207_9BACT</name>
<dbReference type="NCBIfam" id="TIGR00166">
    <property type="entry name" value="S6"/>
    <property type="match status" value="1"/>
</dbReference>
<dbReference type="GO" id="GO:0006412">
    <property type="term" value="P:translation"/>
    <property type="evidence" value="ECO:0007669"/>
    <property type="project" value="UniProtKB-UniRule"/>
</dbReference>
<dbReference type="Gene3D" id="3.30.70.60">
    <property type="match status" value="1"/>
</dbReference>
<keyword evidence="3 8" id="KW-0694">RNA-binding</keyword>
<evidence type="ECO:0000256" key="1">
    <source>
        <dbReference type="ARBA" id="ARBA00009512"/>
    </source>
</evidence>
<comment type="similarity">
    <text evidence="1 8">Belongs to the bacterial ribosomal protein bS6 family.</text>
</comment>
<dbReference type="GO" id="GO:0003735">
    <property type="term" value="F:structural constituent of ribosome"/>
    <property type="evidence" value="ECO:0007669"/>
    <property type="project" value="InterPro"/>
</dbReference>
<dbReference type="InterPro" id="IPR014717">
    <property type="entry name" value="Transl_elong_EF1B/ribsomal_bS6"/>
</dbReference>
<dbReference type="InterPro" id="IPR020814">
    <property type="entry name" value="Ribosomal_S6_plastid/chlpt"/>
</dbReference>
<dbReference type="SUPFAM" id="SSF54995">
    <property type="entry name" value="Ribosomal protein S6"/>
    <property type="match status" value="1"/>
</dbReference>
<evidence type="ECO:0000313" key="11">
    <source>
        <dbReference type="Proteomes" id="UP000240535"/>
    </source>
</evidence>
<evidence type="ECO:0000256" key="7">
    <source>
        <dbReference type="ARBA" id="ARBA00035294"/>
    </source>
</evidence>
<dbReference type="AlphaFoldDB" id="A0A2P8R207"/>
<feature type="region of interest" description="Disordered" evidence="9">
    <location>
        <begin position="113"/>
        <end position="148"/>
    </location>
</feature>
<dbReference type="RefSeq" id="WP_106870092.1">
    <property type="nucleotide sequence ID" value="NZ_CP053841.1"/>
</dbReference>
<dbReference type="InterPro" id="IPR020815">
    <property type="entry name" value="Ribosomal_bS6_CS"/>
</dbReference>
<dbReference type="EMBL" id="PDHH01000002">
    <property type="protein sequence ID" value="PSM52532.1"/>
    <property type="molecule type" value="Genomic_DNA"/>
</dbReference>
<evidence type="ECO:0000256" key="9">
    <source>
        <dbReference type="SAM" id="MobiDB-lite"/>
    </source>
</evidence>
<organism evidence="10 11">
    <name type="scientific">Campylobacter blaseri</name>
    <dbReference type="NCBI Taxonomy" id="2042961"/>
    <lineage>
        <taxon>Bacteria</taxon>
        <taxon>Pseudomonadati</taxon>
        <taxon>Campylobacterota</taxon>
        <taxon>Epsilonproteobacteria</taxon>
        <taxon>Campylobacterales</taxon>
        <taxon>Campylobacteraceae</taxon>
        <taxon>Campylobacter</taxon>
    </lineage>
</organism>
<comment type="caution">
    <text evidence="10">The sequence shown here is derived from an EMBL/GenBank/DDBJ whole genome shotgun (WGS) entry which is preliminary data.</text>
</comment>